<feature type="transmembrane region" description="Helical" evidence="1">
    <location>
        <begin position="6"/>
        <end position="23"/>
    </location>
</feature>
<keyword evidence="1" id="KW-0472">Membrane</keyword>
<proteinExistence type="predicted"/>
<dbReference type="AlphaFoldDB" id="F4G153"/>
<keyword evidence="1" id="KW-0812">Transmembrane</keyword>
<keyword evidence="1" id="KW-1133">Transmembrane helix</keyword>
<evidence type="ECO:0000256" key="1">
    <source>
        <dbReference type="SAM" id="Phobius"/>
    </source>
</evidence>
<gene>
    <name evidence="2" type="ordered locus">Mcup_0638</name>
</gene>
<keyword evidence="3" id="KW-1185">Reference proteome</keyword>
<sequence>MKYRLIYISIGIAIMVVDTVFALKYPRILIYSFFGSYIGFFIPFGIGLSTFLYGVFKARDYGINAAIGILGSGGFMRVLRRNRILRQNRIQGIRLWKTDHDILSELPGAVKSPDGKTVKYSKLFIGKPYGTTKYSRKLNEAANKYLNGELDDEGFYKYIGKHGSKEEQILDFIKKFKNDYK</sequence>
<dbReference type="KEGG" id="mcn:Mcup_0638"/>
<evidence type="ECO:0000313" key="3">
    <source>
        <dbReference type="Proteomes" id="UP000007812"/>
    </source>
</evidence>
<feature type="transmembrane region" description="Helical" evidence="1">
    <location>
        <begin position="30"/>
        <end position="55"/>
    </location>
</feature>
<evidence type="ECO:0000313" key="2">
    <source>
        <dbReference type="EMBL" id="AEB94743.1"/>
    </source>
</evidence>
<dbReference type="OrthoDB" id="55589at2157"/>
<dbReference type="PATRIC" id="fig|1006006.8.peg.639"/>
<dbReference type="HOGENOM" id="CLU_1529310_0_0_2"/>
<dbReference type="EMBL" id="CP002656">
    <property type="protein sequence ID" value="AEB94743.1"/>
    <property type="molecule type" value="Genomic_DNA"/>
</dbReference>
<name>F4G153_METCR</name>
<dbReference type="GeneID" id="10492829"/>
<dbReference type="Proteomes" id="UP000007812">
    <property type="component" value="Chromosome"/>
</dbReference>
<accession>F4G153</accession>
<protein>
    <submittedName>
        <fullName evidence="2">Uncharacterized protein</fullName>
    </submittedName>
</protein>
<dbReference type="RefSeq" id="WP_013737241.1">
    <property type="nucleotide sequence ID" value="NC_015435.1"/>
</dbReference>
<reference evidence="2 3" key="1">
    <citation type="journal article" date="2011" name="J. Bacteriol.">
        <title>Complete genome sequence of Metallosphaera cuprina, a metal sulfide-oxidizing archaeon from a hot spring.</title>
        <authorList>
            <person name="Liu L.J."/>
            <person name="You X.Y."/>
            <person name="Zheng H."/>
            <person name="Wang S."/>
            <person name="Jiang C.Y."/>
            <person name="Liu S.J."/>
        </authorList>
    </citation>
    <scope>NUCLEOTIDE SEQUENCE [LARGE SCALE GENOMIC DNA]</scope>
    <source>
        <strain evidence="2 3">Ar-4</strain>
    </source>
</reference>
<feature type="transmembrane region" description="Helical" evidence="1">
    <location>
        <begin position="61"/>
        <end position="79"/>
    </location>
</feature>
<organism evidence="2 3">
    <name type="scientific">Metallosphaera cuprina (strain Ar-4)</name>
    <dbReference type="NCBI Taxonomy" id="1006006"/>
    <lineage>
        <taxon>Archaea</taxon>
        <taxon>Thermoproteota</taxon>
        <taxon>Thermoprotei</taxon>
        <taxon>Sulfolobales</taxon>
        <taxon>Sulfolobaceae</taxon>
        <taxon>Metallosphaera</taxon>
    </lineage>
</organism>
<dbReference type="eggNOG" id="arCOG12034">
    <property type="taxonomic scope" value="Archaea"/>
</dbReference>